<dbReference type="EMBL" id="NPJF01000037">
    <property type="protein sequence ID" value="OYP54871.1"/>
    <property type="molecule type" value="Genomic_DNA"/>
</dbReference>
<dbReference type="PROSITE" id="PS01124">
    <property type="entry name" value="HTH_ARAC_FAMILY_2"/>
    <property type="match status" value="1"/>
</dbReference>
<dbReference type="InterPro" id="IPR018060">
    <property type="entry name" value="HTH_AraC"/>
</dbReference>
<dbReference type="PANTHER" id="PTHR43280:SF32">
    <property type="entry name" value="TRANSCRIPTIONAL REGULATORY PROTEIN"/>
    <property type="match status" value="1"/>
</dbReference>
<protein>
    <recommendedName>
        <fullName evidence="4">HTH araC/xylS-type domain-containing protein</fullName>
    </recommendedName>
</protein>
<keyword evidence="3" id="KW-0804">Transcription</keyword>
<reference evidence="5 6" key="1">
    <citation type="submission" date="2017-08" db="EMBL/GenBank/DDBJ databases">
        <title>Comparative genomics of non-oral Prevotella species.</title>
        <authorList>
            <person name="Accetto T."/>
            <person name="Nograsek B."/>
            <person name="Avgustin G."/>
        </authorList>
    </citation>
    <scope>NUCLEOTIDE SEQUENCE [LARGE SCALE GENOMIC DNA]</scope>
    <source>
        <strain evidence="5 6">TC1-1</strain>
    </source>
</reference>
<name>A0ABX4EHL7_SEGBR</name>
<evidence type="ECO:0000256" key="3">
    <source>
        <dbReference type="ARBA" id="ARBA00023163"/>
    </source>
</evidence>
<keyword evidence="1" id="KW-0805">Transcription regulation</keyword>
<feature type="domain" description="HTH araC/xylS-type" evidence="4">
    <location>
        <begin position="198"/>
        <end position="296"/>
    </location>
</feature>
<keyword evidence="6" id="KW-1185">Reference proteome</keyword>
<evidence type="ECO:0000256" key="1">
    <source>
        <dbReference type="ARBA" id="ARBA00023015"/>
    </source>
</evidence>
<evidence type="ECO:0000313" key="5">
    <source>
        <dbReference type="EMBL" id="OYP54871.1"/>
    </source>
</evidence>
<dbReference type="Proteomes" id="UP000216189">
    <property type="component" value="Unassembled WGS sequence"/>
</dbReference>
<gene>
    <name evidence="5" type="ORF">CIK91_08055</name>
</gene>
<evidence type="ECO:0000259" key="4">
    <source>
        <dbReference type="PROSITE" id="PS01124"/>
    </source>
</evidence>
<proteinExistence type="predicted"/>
<accession>A0ABX4EHL7</accession>
<evidence type="ECO:0000313" key="6">
    <source>
        <dbReference type="Proteomes" id="UP000216189"/>
    </source>
</evidence>
<organism evidence="5 6">
    <name type="scientific">Segatella bryantii</name>
    <name type="common">Prevotella bryantii</name>
    <dbReference type="NCBI Taxonomy" id="77095"/>
    <lineage>
        <taxon>Bacteria</taxon>
        <taxon>Pseudomonadati</taxon>
        <taxon>Bacteroidota</taxon>
        <taxon>Bacteroidia</taxon>
        <taxon>Bacteroidales</taxon>
        <taxon>Prevotellaceae</taxon>
        <taxon>Segatella</taxon>
    </lineage>
</organism>
<dbReference type="Pfam" id="PF12833">
    <property type="entry name" value="HTH_18"/>
    <property type="match status" value="1"/>
</dbReference>
<dbReference type="InterPro" id="IPR009057">
    <property type="entry name" value="Homeodomain-like_sf"/>
</dbReference>
<dbReference type="SMART" id="SM00342">
    <property type="entry name" value="HTH_ARAC"/>
    <property type="match status" value="1"/>
</dbReference>
<evidence type="ECO:0000256" key="2">
    <source>
        <dbReference type="ARBA" id="ARBA00023125"/>
    </source>
</evidence>
<dbReference type="SUPFAM" id="SSF46689">
    <property type="entry name" value="Homeodomain-like"/>
    <property type="match status" value="1"/>
</dbReference>
<sequence>MRNKMRKPIKYEIEFTADSKVEFNHNDLKMYKGIKAVVNKGPTPLNYTTIVICKKGKVKCNLGGKEIQYQAGDIIFASSRLTLQDTHMSASASLDTISFKDFLAYQFLVHTSQMNLLKSKMLEDPVISLNKQQQQYIYTLFDTIYDMVSDKLFEGRKAYAIKKMLEAFIAVVMTIYQNREVPEEDTPIKGIHGEELAKRFYMMVNDQNNHERNVAEYAKLLNITPKYLAILVRRYMGKAPLEVITEITLDRIKSELQFSTKSVKEIAYSLRFDNLSFFGKYVKKHLGVSPQRYRNQYLREHSK</sequence>
<dbReference type="Gene3D" id="1.10.10.60">
    <property type="entry name" value="Homeodomain-like"/>
    <property type="match status" value="1"/>
</dbReference>
<dbReference type="PANTHER" id="PTHR43280">
    <property type="entry name" value="ARAC-FAMILY TRANSCRIPTIONAL REGULATOR"/>
    <property type="match status" value="1"/>
</dbReference>
<keyword evidence="2" id="KW-0238">DNA-binding</keyword>
<dbReference type="RefSeq" id="WP_094448575.1">
    <property type="nucleotide sequence ID" value="NZ_CP091802.1"/>
</dbReference>
<comment type="caution">
    <text evidence="5">The sequence shown here is derived from an EMBL/GenBank/DDBJ whole genome shotgun (WGS) entry which is preliminary data.</text>
</comment>